<name>A0AAV2CP94_9ROSI</name>
<dbReference type="AlphaFoldDB" id="A0AAV2CP94"/>
<gene>
    <name evidence="1" type="ORF">LTRI10_LOCUS5226</name>
</gene>
<reference evidence="1 2" key="1">
    <citation type="submission" date="2024-04" db="EMBL/GenBank/DDBJ databases">
        <authorList>
            <person name="Fracassetti M."/>
        </authorList>
    </citation>
    <scope>NUCLEOTIDE SEQUENCE [LARGE SCALE GENOMIC DNA]</scope>
</reference>
<accession>A0AAV2CP94</accession>
<evidence type="ECO:0000313" key="2">
    <source>
        <dbReference type="Proteomes" id="UP001497516"/>
    </source>
</evidence>
<evidence type="ECO:0000313" key="1">
    <source>
        <dbReference type="EMBL" id="CAL1357608.1"/>
    </source>
</evidence>
<protein>
    <submittedName>
        <fullName evidence="1">Uncharacterized protein</fullName>
    </submittedName>
</protein>
<proteinExistence type="predicted"/>
<sequence>MIVEGFQWRKTHCETQLPIFPWFLGVAKKSFGFRVHSGHNADTHNLCADHRNKQKPKPFHNLNRAREKDLESYAIVKKGRGEEAERLLFGEGEAVNRAK</sequence>
<keyword evidence="2" id="KW-1185">Reference proteome</keyword>
<dbReference type="EMBL" id="OZ034813">
    <property type="protein sequence ID" value="CAL1357608.1"/>
    <property type="molecule type" value="Genomic_DNA"/>
</dbReference>
<organism evidence="1 2">
    <name type="scientific">Linum trigynum</name>
    <dbReference type="NCBI Taxonomy" id="586398"/>
    <lineage>
        <taxon>Eukaryota</taxon>
        <taxon>Viridiplantae</taxon>
        <taxon>Streptophyta</taxon>
        <taxon>Embryophyta</taxon>
        <taxon>Tracheophyta</taxon>
        <taxon>Spermatophyta</taxon>
        <taxon>Magnoliopsida</taxon>
        <taxon>eudicotyledons</taxon>
        <taxon>Gunneridae</taxon>
        <taxon>Pentapetalae</taxon>
        <taxon>rosids</taxon>
        <taxon>fabids</taxon>
        <taxon>Malpighiales</taxon>
        <taxon>Linaceae</taxon>
        <taxon>Linum</taxon>
    </lineage>
</organism>
<dbReference type="Proteomes" id="UP001497516">
    <property type="component" value="Chromosome 1"/>
</dbReference>